<accession>A0A5N6SBP3</accession>
<dbReference type="RefSeq" id="XP_031908191.1">
    <property type="nucleotide sequence ID" value="XM_032058015.1"/>
</dbReference>
<evidence type="ECO:0000313" key="3">
    <source>
        <dbReference type="Proteomes" id="UP000325672"/>
    </source>
</evidence>
<organism evidence="2 3">
    <name type="scientific">Aspergillus pseudotamarii</name>
    <dbReference type="NCBI Taxonomy" id="132259"/>
    <lineage>
        <taxon>Eukaryota</taxon>
        <taxon>Fungi</taxon>
        <taxon>Dikarya</taxon>
        <taxon>Ascomycota</taxon>
        <taxon>Pezizomycotina</taxon>
        <taxon>Eurotiomycetes</taxon>
        <taxon>Eurotiomycetidae</taxon>
        <taxon>Eurotiales</taxon>
        <taxon>Aspergillaceae</taxon>
        <taxon>Aspergillus</taxon>
        <taxon>Aspergillus subgen. Circumdati</taxon>
    </lineage>
</organism>
<feature type="region of interest" description="Disordered" evidence="1">
    <location>
        <begin position="167"/>
        <end position="202"/>
    </location>
</feature>
<feature type="compositionally biased region" description="Polar residues" evidence="1">
    <location>
        <begin position="167"/>
        <end position="180"/>
    </location>
</feature>
<dbReference type="OrthoDB" id="4479546at2759"/>
<dbReference type="GeneID" id="43642225"/>
<evidence type="ECO:0000256" key="1">
    <source>
        <dbReference type="SAM" id="MobiDB-lite"/>
    </source>
</evidence>
<sequence length="295" mass="33089">MRDIQQFLRDEYSLQTKNQELIQTVRVLLCENEKYRQDLEAAHQSYQLAQYASCAALELLTDACVKTKALEPQLRFPGYTIDHLNGMSEDGHAADEMESLCRSYRQFLADKMDIVSEVDDGGDAMWRAASYLANLERDLDALIDGEWSDCGLDPVLRRNPSIMFEAQTSRGANGANAQMQEDSESEYEPPETIRHSSIPIPPGGHPSLGEGQMFASGTQPLCVTRWVGLSESDAGQNDWFHLYGTETQDTFMFNDPQNPAGQPKDPHTFILDVELTQASQETFDCAMLYALPTQD</sequence>
<dbReference type="EMBL" id="ML743640">
    <property type="protein sequence ID" value="KAE8132128.1"/>
    <property type="molecule type" value="Genomic_DNA"/>
</dbReference>
<reference evidence="2 3" key="1">
    <citation type="submission" date="2019-04" db="EMBL/GenBank/DDBJ databases">
        <title>Friends and foes A comparative genomics study of 23 Aspergillus species from section Flavi.</title>
        <authorList>
            <consortium name="DOE Joint Genome Institute"/>
            <person name="Kjaerbolling I."/>
            <person name="Vesth T."/>
            <person name="Frisvad J.C."/>
            <person name="Nybo J.L."/>
            <person name="Theobald S."/>
            <person name="Kildgaard S."/>
            <person name="Isbrandt T."/>
            <person name="Kuo A."/>
            <person name="Sato A."/>
            <person name="Lyhne E.K."/>
            <person name="Kogle M.E."/>
            <person name="Wiebenga A."/>
            <person name="Kun R.S."/>
            <person name="Lubbers R.J."/>
            <person name="Makela M.R."/>
            <person name="Barry K."/>
            <person name="Chovatia M."/>
            <person name="Clum A."/>
            <person name="Daum C."/>
            <person name="Haridas S."/>
            <person name="He G."/>
            <person name="LaButti K."/>
            <person name="Lipzen A."/>
            <person name="Mondo S."/>
            <person name="Riley R."/>
            <person name="Salamov A."/>
            <person name="Simmons B.A."/>
            <person name="Magnuson J.K."/>
            <person name="Henrissat B."/>
            <person name="Mortensen U.H."/>
            <person name="Larsen T.O."/>
            <person name="Devries R.P."/>
            <person name="Grigoriev I.V."/>
            <person name="Machida M."/>
            <person name="Baker S.E."/>
            <person name="Andersen M.R."/>
        </authorList>
    </citation>
    <scope>NUCLEOTIDE SEQUENCE [LARGE SCALE GENOMIC DNA]</scope>
    <source>
        <strain evidence="2 3">CBS 117625</strain>
    </source>
</reference>
<name>A0A5N6SBP3_ASPPS</name>
<gene>
    <name evidence="2" type="ORF">BDV38DRAFT_275390</name>
</gene>
<proteinExistence type="predicted"/>
<dbReference type="Proteomes" id="UP000325672">
    <property type="component" value="Unassembled WGS sequence"/>
</dbReference>
<protein>
    <submittedName>
        <fullName evidence="2">Uncharacterized protein</fullName>
    </submittedName>
</protein>
<evidence type="ECO:0000313" key="2">
    <source>
        <dbReference type="EMBL" id="KAE8132128.1"/>
    </source>
</evidence>
<dbReference type="AlphaFoldDB" id="A0A5N6SBP3"/>
<keyword evidence="3" id="KW-1185">Reference proteome</keyword>